<reference evidence="2 3" key="1">
    <citation type="journal article" date="2010" name="Plant Cell">
        <title>The Chlorella variabilis NC64A genome reveals adaptation to photosymbiosis, coevolution with viruses, and cryptic sex.</title>
        <authorList>
            <person name="Blanc G."/>
            <person name="Duncan G."/>
            <person name="Agarkova I."/>
            <person name="Borodovsky M."/>
            <person name="Gurnon J."/>
            <person name="Kuo A."/>
            <person name="Lindquist E."/>
            <person name="Lucas S."/>
            <person name="Pangilinan J."/>
            <person name="Polle J."/>
            <person name="Salamov A."/>
            <person name="Terry A."/>
            <person name="Yamada T."/>
            <person name="Dunigan D.D."/>
            <person name="Grigoriev I.V."/>
            <person name="Claverie J.M."/>
            <person name="Van Etten J.L."/>
        </authorList>
    </citation>
    <scope>NUCLEOTIDE SEQUENCE [LARGE SCALE GENOMIC DNA]</scope>
    <source>
        <strain evidence="2 3">NC64A</strain>
    </source>
</reference>
<keyword evidence="3" id="KW-1185">Reference proteome</keyword>
<dbReference type="OMA" id="FACGNRS"/>
<evidence type="ECO:0000256" key="1">
    <source>
        <dbReference type="SAM" id="MobiDB-lite"/>
    </source>
</evidence>
<gene>
    <name evidence="2" type="ORF">CHLNCDRAFT_134330</name>
</gene>
<sequence length="510" mass="55420">MPCRRCGRLTATAKGKLDEASSQPLPVFAAQDDVEERRWVRALILAYLASLNRSLFAAKCLVEVVVEMYREGVTLDDAKVMLSLASLQHGGQLLKPMDEDILLSWVAVIMIALQAVGVPLNPEGEERMKQQGRQNPADDEGGMIAGLRGMVRVSVDQFLAGTDLFRLQLQQSMAAKMEGDGGGPSPGVFMLQQNTRLAIIALEVVRGMGLPTVVSLRQAPSPSSPLQEGEEPAESQPAAQSSSIEQQQQQQQQQQHVPCQHWVPGFVLACDSAAMSRCTEAEQQRASAVRLLISFMGASQGWLYPAWDFVSQCMECYERGWAAEDVYDHLQDEEFAQSGGLVINVARVPGSFNVTAAMFGRWLSVVYMTMVQLGVVFAGATRQDGWAWVSGAAQMHADEEAGSTLEAYGLADFVLHTLNNEEQKEKAGRPGSSGAAGGEEAEQAVVEGVLARETPEQLRKQARMGFVTLEDPELLPTSPSVLIMSQQISLVQMARQLVLQERTLAPSSTA</sequence>
<accession>E1ZFS7</accession>
<dbReference type="AlphaFoldDB" id="E1ZFS7"/>
<protein>
    <submittedName>
        <fullName evidence="2">Expressed protein</fullName>
    </submittedName>
</protein>
<dbReference type="KEGG" id="cvr:CHLNCDRAFT_134330"/>
<dbReference type="OrthoDB" id="541230at2759"/>
<feature type="compositionally biased region" description="Low complexity" evidence="1">
    <location>
        <begin position="234"/>
        <end position="255"/>
    </location>
</feature>
<proteinExistence type="predicted"/>
<evidence type="ECO:0000313" key="2">
    <source>
        <dbReference type="EMBL" id="EFN55333.1"/>
    </source>
</evidence>
<dbReference type="Proteomes" id="UP000008141">
    <property type="component" value="Unassembled WGS sequence"/>
</dbReference>
<dbReference type="GeneID" id="17354854"/>
<feature type="region of interest" description="Disordered" evidence="1">
    <location>
        <begin position="216"/>
        <end position="255"/>
    </location>
</feature>
<dbReference type="InParanoid" id="E1ZFS7"/>
<organism evidence="3">
    <name type="scientific">Chlorella variabilis</name>
    <name type="common">Green alga</name>
    <dbReference type="NCBI Taxonomy" id="554065"/>
    <lineage>
        <taxon>Eukaryota</taxon>
        <taxon>Viridiplantae</taxon>
        <taxon>Chlorophyta</taxon>
        <taxon>core chlorophytes</taxon>
        <taxon>Trebouxiophyceae</taxon>
        <taxon>Chlorellales</taxon>
        <taxon>Chlorellaceae</taxon>
        <taxon>Chlorella clade</taxon>
        <taxon>Chlorella</taxon>
    </lineage>
</organism>
<name>E1ZFS7_CHLVA</name>
<dbReference type="RefSeq" id="XP_005847435.1">
    <property type="nucleotide sequence ID" value="XM_005847373.1"/>
</dbReference>
<dbReference type="EMBL" id="GL433845">
    <property type="protein sequence ID" value="EFN55333.1"/>
    <property type="molecule type" value="Genomic_DNA"/>
</dbReference>
<evidence type="ECO:0000313" key="3">
    <source>
        <dbReference type="Proteomes" id="UP000008141"/>
    </source>
</evidence>